<dbReference type="EMBL" id="KV426324">
    <property type="protein sequence ID" value="KZV82429.1"/>
    <property type="molecule type" value="Genomic_DNA"/>
</dbReference>
<proteinExistence type="predicted"/>
<evidence type="ECO:0000313" key="1">
    <source>
        <dbReference type="EMBL" id="KZV82429.1"/>
    </source>
</evidence>
<dbReference type="Proteomes" id="UP000077266">
    <property type="component" value="Unassembled WGS sequence"/>
</dbReference>
<name>A0A165ZG59_EXIGL</name>
<gene>
    <name evidence="1" type="ORF">EXIGLDRAFT_702572</name>
</gene>
<keyword evidence="2" id="KW-1185">Reference proteome</keyword>
<accession>A0A165ZG59</accession>
<protein>
    <submittedName>
        <fullName evidence="1">Uncharacterized protein</fullName>
    </submittedName>
</protein>
<evidence type="ECO:0000313" key="2">
    <source>
        <dbReference type="Proteomes" id="UP000077266"/>
    </source>
</evidence>
<reference evidence="1 2" key="1">
    <citation type="journal article" date="2016" name="Mol. Biol. Evol.">
        <title>Comparative Genomics of Early-Diverging Mushroom-Forming Fungi Provides Insights into the Origins of Lignocellulose Decay Capabilities.</title>
        <authorList>
            <person name="Nagy L.G."/>
            <person name="Riley R."/>
            <person name="Tritt A."/>
            <person name="Adam C."/>
            <person name="Daum C."/>
            <person name="Floudas D."/>
            <person name="Sun H."/>
            <person name="Yadav J.S."/>
            <person name="Pangilinan J."/>
            <person name="Larsson K.H."/>
            <person name="Matsuura K."/>
            <person name="Barry K."/>
            <person name="Labutti K."/>
            <person name="Kuo R."/>
            <person name="Ohm R.A."/>
            <person name="Bhattacharya S.S."/>
            <person name="Shirouzu T."/>
            <person name="Yoshinaga Y."/>
            <person name="Martin F.M."/>
            <person name="Grigoriev I.V."/>
            <person name="Hibbett D.S."/>
        </authorList>
    </citation>
    <scope>NUCLEOTIDE SEQUENCE [LARGE SCALE GENOMIC DNA]</scope>
    <source>
        <strain evidence="1 2">HHB12029</strain>
    </source>
</reference>
<dbReference type="InParanoid" id="A0A165ZG59"/>
<dbReference type="AlphaFoldDB" id="A0A165ZG59"/>
<organism evidence="1 2">
    <name type="scientific">Exidia glandulosa HHB12029</name>
    <dbReference type="NCBI Taxonomy" id="1314781"/>
    <lineage>
        <taxon>Eukaryota</taxon>
        <taxon>Fungi</taxon>
        <taxon>Dikarya</taxon>
        <taxon>Basidiomycota</taxon>
        <taxon>Agaricomycotina</taxon>
        <taxon>Agaricomycetes</taxon>
        <taxon>Auriculariales</taxon>
        <taxon>Exidiaceae</taxon>
        <taxon>Exidia</taxon>
    </lineage>
</organism>
<sequence>MYAGDVPSAPLSAADNAAAGLCCGSVMPHIPTLTEWEPQFGSFLRWLAQNAAAPPVANVPQTCDFAIRVTTTTPQGFAFLPVGADYARTHGYTIRCAFKNYRCPMHSLYFQPCGGMRNLNSWVHELRLELDF</sequence>